<keyword evidence="1" id="KW-0963">Cytoplasm</keyword>
<comment type="subunit">
    <text evidence="1">Part of the RNA polymerase complex.</text>
</comment>
<evidence type="ECO:0000313" key="5">
    <source>
        <dbReference type="Proteomes" id="UP000196694"/>
    </source>
</evidence>
<dbReference type="GO" id="GO:0003899">
    <property type="term" value="F:DNA-directed RNA polymerase activity"/>
    <property type="evidence" value="ECO:0007669"/>
    <property type="project" value="UniProtKB-UniRule"/>
</dbReference>
<dbReference type="GO" id="GO:0006351">
    <property type="term" value="P:DNA-templated transcription"/>
    <property type="evidence" value="ECO:0007669"/>
    <property type="project" value="UniProtKB-UniRule"/>
</dbReference>
<dbReference type="GO" id="GO:0005737">
    <property type="term" value="C:cytoplasm"/>
    <property type="evidence" value="ECO:0007669"/>
    <property type="project" value="UniProtKB-SubCell"/>
</dbReference>
<keyword evidence="1 2" id="KW-0240">DNA-directed RNA polymerase</keyword>
<comment type="similarity">
    <text evidence="1">Belongs to the archaeal Rpo8 RNA polymerase subunit family.</text>
</comment>
<dbReference type="AlphaFoldDB" id="A0A0P0N250"/>
<name>A0A0P0N250_9CREN</name>
<keyword evidence="1" id="KW-0808">Transferase</keyword>
<dbReference type="GO" id="GO:0000428">
    <property type="term" value="C:DNA-directed RNA polymerase complex"/>
    <property type="evidence" value="ECO:0007669"/>
    <property type="project" value="UniProtKB-KW"/>
</dbReference>
<proteinExistence type="inferred from homology"/>
<keyword evidence="1" id="KW-0804">Transcription</keyword>
<dbReference type="HAMAP" id="MF_00866">
    <property type="entry name" value="RNApol_arch_Rpo8"/>
    <property type="match status" value="1"/>
</dbReference>
<evidence type="ECO:0000313" key="3">
    <source>
        <dbReference type="EMBL" id="OWJ54714.1"/>
    </source>
</evidence>
<keyword evidence="1" id="KW-0548">Nucleotidyltransferase</keyword>
<reference evidence="2 4" key="1">
    <citation type="submission" date="2015-10" db="EMBL/GenBank/DDBJ databases">
        <title>Complete genome sequence of hyperthermophilic archaeon Pyrodictium delaneyi Su06.</title>
        <authorList>
            <person name="Jung J.-H."/>
            <person name="Lin J."/>
            <person name="Holden J.F."/>
            <person name="Park C.-S."/>
        </authorList>
    </citation>
    <scope>NUCLEOTIDE SEQUENCE [LARGE SCALE GENOMIC DNA]</scope>
    <source>
        <strain evidence="2 4">Su06</strain>
    </source>
</reference>
<comment type="subcellular location">
    <subcellularLocation>
        <location evidence="1">Cytoplasm</location>
    </subcellularLocation>
</comment>
<evidence type="ECO:0000256" key="1">
    <source>
        <dbReference type="HAMAP-Rule" id="MF_00866"/>
    </source>
</evidence>
<dbReference type="InterPro" id="IPR031555">
    <property type="entry name" value="RNA_pol_Rpo8"/>
</dbReference>
<dbReference type="Gene3D" id="2.40.50.140">
    <property type="entry name" value="Nucleic acid-binding proteins"/>
    <property type="match status" value="1"/>
</dbReference>
<protein>
    <recommendedName>
        <fullName evidence="1">DNA-directed RNA polymerase subunit Rpo8</fullName>
        <ecNumber evidence="1">2.7.7.6</ecNumber>
    </recommendedName>
    <alternativeName>
        <fullName evidence="1">DNA-directed RNA polymerase, subunit G</fullName>
    </alternativeName>
</protein>
<dbReference type="InterPro" id="IPR012340">
    <property type="entry name" value="NA-bd_OB-fold"/>
</dbReference>
<dbReference type="Proteomes" id="UP000196694">
    <property type="component" value="Unassembled WGS sequence"/>
</dbReference>
<dbReference type="STRING" id="1273541.Pyrde_0064"/>
<sequence length="128" mass="14449">MLGCNTELADIIVEFKGKVESLEPELIPKMFLAKIKSFDGDYEVEMDLHKDLVIYEPGTEVEVTISKDIPEYKEGEDFVGYGTVVSMKEEDGKFAVLVSIGGLLFIIRSKEKLDINPIEKIYIKISKL</sequence>
<comment type="function">
    <text evidence="1">DNA-dependent RNA polymerase (RNAP) catalyzes the transcription of DNA into RNA using the four ribonucleoside triphosphates as substrates.</text>
</comment>
<gene>
    <name evidence="1" type="primary">rpo8</name>
    <name evidence="1" type="synonym">rpoG</name>
    <name evidence="3" type="ORF">Pdsh_02985</name>
    <name evidence="2" type="ORF">Pyrde_0064</name>
</gene>
<keyword evidence="5" id="KW-1185">Reference proteome</keyword>
<dbReference type="KEGG" id="pdl:Pyrde_0064"/>
<accession>A0A0P0N250</accession>
<dbReference type="Pfam" id="PF16992">
    <property type="entry name" value="RNA_pol_RpbG"/>
    <property type="match status" value="1"/>
</dbReference>
<dbReference type="EMBL" id="CP013011">
    <property type="protein sequence ID" value="ALL00114.1"/>
    <property type="molecule type" value="Genomic_DNA"/>
</dbReference>
<reference evidence="3 5" key="2">
    <citation type="submission" date="2017-05" db="EMBL/GenBank/DDBJ databases">
        <title>The draft genome of the hyperthermophilic archaeon 'Pyrodictium delaneyi strain Hulk', an iron and nitrate reducer, reveals the capacity for sulfate reduction.</title>
        <authorList>
            <person name="Demey L.M."/>
            <person name="Miller C."/>
            <person name="Manzella M."/>
            <person name="Reguera G."/>
            <person name="Kashefi K."/>
        </authorList>
    </citation>
    <scope>NUCLEOTIDE SEQUENCE [LARGE SCALE GENOMIC DNA]</scope>
    <source>
        <strain evidence="3 5">Hulk</strain>
    </source>
</reference>
<evidence type="ECO:0000313" key="2">
    <source>
        <dbReference type="EMBL" id="ALL00114.1"/>
    </source>
</evidence>
<dbReference type="Proteomes" id="UP000058613">
    <property type="component" value="Chromosome"/>
</dbReference>
<comment type="catalytic activity">
    <reaction evidence="1">
        <text>RNA(n) + a ribonucleoside 5'-triphosphate = RNA(n+1) + diphosphate</text>
        <dbReference type="Rhea" id="RHEA:21248"/>
        <dbReference type="Rhea" id="RHEA-COMP:14527"/>
        <dbReference type="Rhea" id="RHEA-COMP:17342"/>
        <dbReference type="ChEBI" id="CHEBI:33019"/>
        <dbReference type="ChEBI" id="CHEBI:61557"/>
        <dbReference type="ChEBI" id="CHEBI:140395"/>
        <dbReference type="EC" id="2.7.7.6"/>
    </reaction>
</comment>
<evidence type="ECO:0000313" key="4">
    <source>
        <dbReference type="Proteomes" id="UP000058613"/>
    </source>
</evidence>
<dbReference type="EC" id="2.7.7.6" evidence="1"/>
<organism evidence="2 4">
    <name type="scientific">Pyrodictium delaneyi</name>
    <dbReference type="NCBI Taxonomy" id="1273541"/>
    <lineage>
        <taxon>Archaea</taxon>
        <taxon>Thermoproteota</taxon>
        <taxon>Thermoprotei</taxon>
        <taxon>Desulfurococcales</taxon>
        <taxon>Pyrodictiaceae</taxon>
        <taxon>Pyrodictium</taxon>
    </lineage>
</organism>
<dbReference type="EMBL" id="NCQP01000002">
    <property type="protein sequence ID" value="OWJ54714.1"/>
    <property type="molecule type" value="Genomic_DNA"/>
</dbReference>